<feature type="coiled-coil region" evidence="1">
    <location>
        <begin position="81"/>
        <end position="108"/>
    </location>
</feature>
<feature type="non-terminal residue" evidence="2">
    <location>
        <position position="374"/>
    </location>
</feature>
<accession>A0A8J2K1G0</accession>
<dbReference type="EMBL" id="CAJVCH010050170">
    <property type="protein sequence ID" value="CAG7717998.1"/>
    <property type="molecule type" value="Genomic_DNA"/>
</dbReference>
<keyword evidence="3" id="KW-1185">Reference proteome</keyword>
<comment type="caution">
    <text evidence="2">The sequence shown here is derived from an EMBL/GenBank/DDBJ whole genome shotgun (WGS) entry which is preliminary data.</text>
</comment>
<organism evidence="2 3">
    <name type="scientific">Allacma fusca</name>
    <dbReference type="NCBI Taxonomy" id="39272"/>
    <lineage>
        <taxon>Eukaryota</taxon>
        <taxon>Metazoa</taxon>
        <taxon>Ecdysozoa</taxon>
        <taxon>Arthropoda</taxon>
        <taxon>Hexapoda</taxon>
        <taxon>Collembola</taxon>
        <taxon>Symphypleona</taxon>
        <taxon>Sminthuridae</taxon>
        <taxon>Allacma</taxon>
    </lineage>
</organism>
<dbReference type="Proteomes" id="UP000708208">
    <property type="component" value="Unassembled WGS sequence"/>
</dbReference>
<evidence type="ECO:0000313" key="2">
    <source>
        <dbReference type="EMBL" id="CAG7717998.1"/>
    </source>
</evidence>
<evidence type="ECO:0000256" key="1">
    <source>
        <dbReference type="SAM" id="Coils"/>
    </source>
</evidence>
<proteinExistence type="predicted"/>
<protein>
    <submittedName>
        <fullName evidence="2">Uncharacterized protein</fullName>
    </submittedName>
</protein>
<keyword evidence="1" id="KW-0175">Coiled coil</keyword>
<name>A0A8J2K1G0_9HEXA</name>
<reference evidence="2" key="1">
    <citation type="submission" date="2021-06" db="EMBL/GenBank/DDBJ databases">
        <authorList>
            <person name="Hodson N. C."/>
            <person name="Mongue J. A."/>
            <person name="Jaron S. K."/>
        </authorList>
    </citation>
    <scope>NUCLEOTIDE SEQUENCE</scope>
</reference>
<gene>
    <name evidence="2" type="ORF">AFUS01_LOCUS7422</name>
</gene>
<dbReference type="AlphaFoldDB" id="A0A8J2K1G0"/>
<sequence length="374" mass="42154">MLSGSVPLELARVGAEAVKLLQQISQQMVTSLEARLTSFKSRVQLENVQSGASSIIRDLEQLKKFPHQEIDRSQRLINTYMDQLLTEIAELRSKEVSHKDELESKKKKLQKWRRARQFFRGLKFIGNIANFLGPTGAVVGAVFNFVGDVGEGASGGNFEGPNLGNGLPRIYYSKFQEFSKGFSNGAKLAIARRNAELDKISKFLNDKEFHGLRKKLEDTRNKLKIQQKLVNTNVLSGKTNDLKDLIDSEENVNKIVQEFKESLIVSHTESQVKRRSRIGSEEISNSITILEAGIDWFNANKADIDKIAAYTEAIKVSDAKLRILDAKTDEIKNKLVPFIDQVTADIYSERMNLKDKSAVGLIVSKWQIQNILRD</sequence>
<evidence type="ECO:0000313" key="3">
    <source>
        <dbReference type="Proteomes" id="UP000708208"/>
    </source>
</evidence>